<evidence type="ECO:0000313" key="3">
    <source>
        <dbReference type="Proteomes" id="UP001054902"/>
    </source>
</evidence>
<name>A0AAD3GYE8_9STRA</name>
<dbReference type="Proteomes" id="UP001054902">
    <property type="component" value="Unassembled WGS sequence"/>
</dbReference>
<accession>A0AAD3GYE8</accession>
<reference evidence="2 3" key="1">
    <citation type="journal article" date="2021" name="Sci. Rep.">
        <title>The genome of the diatom Chaetoceros tenuissimus carries an ancient integrated fragment of an extant virus.</title>
        <authorList>
            <person name="Hongo Y."/>
            <person name="Kimura K."/>
            <person name="Takaki Y."/>
            <person name="Yoshida Y."/>
            <person name="Baba S."/>
            <person name="Kobayashi G."/>
            <person name="Nagasaki K."/>
            <person name="Hano T."/>
            <person name="Tomaru Y."/>
        </authorList>
    </citation>
    <scope>NUCLEOTIDE SEQUENCE [LARGE SCALE GENOMIC DNA]</scope>
    <source>
        <strain evidence="2 3">NIES-3715</strain>
    </source>
</reference>
<organism evidence="2 3">
    <name type="scientific">Chaetoceros tenuissimus</name>
    <dbReference type="NCBI Taxonomy" id="426638"/>
    <lineage>
        <taxon>Eukaryota</taxon>
        <taxon>Sar</taxon>
        <taxon>Stramenopiles</taxon>
        <taxon>Ochrophyta</taxon>
        <taxon>Bacillariophyta</taxon>
        <taxon>Coscinodiscophyceae</taxon>
        <taxon>Chaetocerotophycidae</taxon>
        <taxon>Chaetocerotales</taxon>
        <taxon>Chaetocerotaceae</taxon>
        <taxon>Chaetoceros</taxon>
    </lineage>
</organism>
<feature type="compositionally biased region" description="Low complexity" evidence="1">
    <location>
        <begin position="1"/>
        <end position="23"/>
    </location>
</feature>
<comment type="caution">
    <text evidence="2">The sequence shown here is derived from an EMBL/GenBank/DDBJ whole genome shotgun (WGS) entry which is preliminary data.</text>
</comment>
<evidence type="ECO:0000313" key="2">
    <source>
        <dbReference type="EMBL" id="GFH43982.1"/>
    </source>
</evidence>
<feature type="region of interest" description="Disordered" evidence="1">
    <location>
        <begin position="1"/>
        <end position="25"/>
    </location>
</feature>
<dbReference type="EMBL" id="BLLK01000019">
    <property type="protein sequence ID" value="GFH43982.1"/>
    <property type="molecule type" value="Genomic_DNA"/>
</dbReference>
<proteinExistence type="predicted"/>
<sequence>MSSSKPTTSTASTASRTARYQATKNESSLSIHDLDIENLNIEQLSQEMNQKAKDATPFTKDEIEEIIRSFENVMPDNCGISLDALKELIEAVAHLSHKDWSKTEQSAKTLNDILLKGDTSGELSPEFKQIFSRVIQEGNWNGASDYASSRKEGKPWAILVTGVNGIRKTTSVYQPWFQPLLSEALVHPSNQDVDSVDIPLDTLPTGENSFFRQLDHMIITLINHNFQKLYAMTDLSHDFDSEKEPPSSIIQQYSNYKAAIFSRYRTLSEILGVLLVKQARASSLNIMVETSGRDVAMFHYVDSFFPSEEYNKLALHFTINDLSHAETSVDKRMVREMKEGIEALQSGNVDQVIKANAGGPYGSEVLKGIQRDSDAVWDTIISEGDSDVGKDWYKASININASADEDWTAFATKPDGTDGTVFTFEAPRKV</sequence>
<dbReference type="AlphaFoldDB" id="A0AAD3GYE8"/>
<gene>
    <name evidence="2" type="ORF">CTEN210_00456</name>
</gene>
<evidence type="ECO:0000256" key="1">
    <source>
        <dbReference type="SAM" id="MobiDB-lite"/>
    </source>
</evidence>
<protein>
    <submittedName>
        <fullName evidence="2">Uncharacterized protein</fullName>
    </submittedName>
</protein>
<keyword evidence="3" id="KW-1185">Reference proteome</keyword>